<keyword evidence="2" id="KW-0812">Transmembrane</keyword>
<dbReference type="InterPro" id="IPR036465">
    <property type="entry name" value="vWFA_dom_sf"/>
</dbReference>
<keyword evidence="5" id="KW-1185">Reference proteome</keyword>
<evidence type="ECO:0000313" key="5">
    <source>
        <dbReference type="Proteomes" id="UP000612899"/>
    </source>
</evidence>
<evidence type="ECO:0000259" key="3">
    <source>
        <dbReference type="PROSITE" id="PS50234"/>
    </source>
</evidence>
<accession>A0A8J3VJ24</accession>
<organism evidence="4 5">
    <name type="scientific">Rhizocola hellebori</name>
    <dbReference type="NCBI Taxonomy" id="1392758"/>
    <lineage>
        <taxon>Bacteria</taxon>
        <taxon>Bacillati</taxon>
        <taxon>Actinomycetota</taxon>
        <taxon>Actinomycetes</taxon>
        <taxon>Micromonosporales</taxon>
        <taxon>Micromonosporaceae</taxon>
        <taxon>Rhizocola</taxon>
    </lineage>
</organism>
<gene>
    <name evidence="4" type="ORF">Rhe02_62670</name>
</gene>
<dbReference type="AlphaFoldDB" id="A0A8J3VJ24"/>
<dbReference type="Proteomes" id="UP000612899">
    <property type="component" value="Unassembled WGS sequence"/>
</dbReference>
<name>A0A8J3VJ24_9ACTN</name>
<dbReference type="RefSeq" id="WP_203911962.1">
    <property type="nucleotide sequence ID" value="NZ_BONY01000046.1"/>
</dbReference>
<evidence type="ECO:0000313" key="4">
    <source>
        <dbReference type="EMBL" id="GIH08200.1"/>
    </source>
</evidence>
<feature type="region of interest" description="Disordered" evidence="1">
    <location>
        <begin position="1"/>
        <end position="53"/>
    </location>
</feature>
<dbReference type="Gene3D" id="3.40.50.410">
    <property type="entry name" value="von Willebrand factor, type A domain"/>
    <property type="match status" value="1"/>
</dbReference>
<dbReference type="InterPro" id="IPR002035">
    <property type="entry name" value="VWF_A"/>
</dbReference>
<dbReference type="SUPFAM" id="SSF53850">
    <property type="entry name" value="Periplasmic binding protein-like II"/>
    <property type="match status" value="1"/>
</dbReference>
<feature type="domain" description="VWFA" evidence="3">
    <location>
        <begin position="432"/>
        <end position="632"/>
    </location>
</feature>
<protein>
    <recommendedName>
        <fullName evidence="3">VWFA domain-containing protein</fullName>
    </recommendedName>
</protein>
<keyword evidence="2" id="KW-1133">Transmembrane helix</keyword>
<comment type="caution">
    <text evidence="4">The sequence shown here is derived from an EMBL/GenBank/DDBJ whole genome shotgun (WGS) entry which is preliminary data.</text>
</comment>
<dbReference type="SMART" id="SM00327">
    <property type="entry name" value="VWA"/>
    <property type="match status" value="1"/>
</dbReference>
<dbReference type="Pfam" id="PF00092">
    <property type="entry name" value="VWA"/>
    <property type="match status" value="1"/>
</dbReference>
<reference evidence="4" key="1">
    <citation type="submission" date="2021-01" db="EMBL/GenBank/DDBJ databases">
        <title>Whole genome shotgun sequence of Rhizocola hellebori NBRC 109834.</title>
        <authorList>
            <person name="Komaki H."/>
            <person name="Tamura T."/>
        </authorList>
    </citation>
    <scope>NUCLEOTIDE SEQUENCE</scope>
    <source>
        <strain evidence="4">NBRC 109834</strain>
    </source>
</reference>
<keyword evidence="2" id="KW-0472">Membrane</keyword>
<sequence>MAQEGEQYGQGDPPSPFVQEWPERPLVSAAQPPEAPSSPEPAPGEPAHRRPADRLPRGIRHIAGALALVLLGAGIYFGIDRWIIGDGQQSAAPTGCAGQRLLRLAVAPEVVPLVEWAASDVDGATCPTVAITPLEPGQTGSILTGGKLDGMVPASSALLRLAPSPQASAGPSAASAAPASASPDVLLVDKAASLVRSPIVVAVPKPAAGAFGWPQRQAGWAELATATVGGKLRFSMGNPMRDAAGLLAMLSVHAAMGKTTPDQGIAQMRALTLRSRLADASADPAVLLQRLESLSDPAAAAKDIGAFPVTEQAVWAYQTKKPGISLAAIYPDGLMEADYPLVLAPAAASDRHFKDLATRLVERFHSGSFAATVREHGFRPVSDTMPTATPTNPPLADGLLARYPAAAATPSDPILVTSRAAQWARYERKEFQVLILLDASASMNDQVRDRSGSLTTKAALLRTAGVQAAELFGLDTSVGVWLFATPAPNIPPYVEAVSLGPLDAPLRGIPRREAVRRMAQSYTAYEKAGTPLYETVLRGVDAMRKLSKPGTVTMVVALTDGRDQDTAFAMPRTEFLSRLSTIRDPQRPVPVFCIGYGADADMAALNEISRATGGRAAASNDPADLASAMAQIFLAAHAAQ</sequence>
<proteinExistence type="predicted"/>
<evidence type="ECO:0000256" key="1">
    <source>
        <dbReference type="SAM" id="MobiDB-lite"/>
    </source>
</evidence>
<feature type="transmembrane region" description="Helical" evidence="2">
    <location>
        <begin position="59"/>
        <end position="79"/>
    </location>
</feature>
<dbReference type="EMBL" id="BONY01000046">
    <property type="protein sequence ID" value="GIH08200.1"/>
    <property type="molecule type" value="Genomic_DNA"/>
</dbReference>
<dbReference type="SUPFAM" id="SSF53300">
    <property type="entry name" value="vWA-like"/>
    <property type="match status" value="1"/>
</dbReference>
<evidence type="ECO:0000256" key="2">
    <source>
        <dbReference type="SAM" id="Phobius"/>
    </source>
</evidence>
<feature type="compositionally biased region" description="Pro residues" evidence="1">
    <location>
        <begin position="33"/>
        <end position="44"/>
    </location>
</feature>
<dbReference type="PROSITE" id="PS50234">
    <property type="entry name" value="VWFA"/>
    <property type="match status" value="1"/>
</dbReference>